<reference evidence="2" key="1">
    <citation type="submission" date="2019-08" db="EMBL/GenBank/DDBJ databases">
        <title>The genome of the North American firefly Photinus pyralis.</title>
        <authorList>
            <consortium name="Photinus pyralis genome working group"/>
            <person name="Fallon T.R."/>
            <person name="Sander Lower S.E."/>
            <person name="Weng J.-K."/>
        </authorList>
    </citation>
    <scope>NUCLEOTIDE SEQUENCE</scope>
    <source>
        <strain evidence="2">TRF0915ILg1</strain>
        <tissue evidence="2">Whole body</tissue>
    </source>
</reference>
<evidence type="ECO:0000313" key="2">
    <source>
        <dbReference type="EMBL" id="KAF2900513.1"/>
    </source>
</evidence>
<dbReference type="OrthoDB" id="6782041at2759"/>
<comment type="caution">
    <text evidence="2">The sequence shown here is derived from an EMBL/GenBank/DDBJ whole genome shotgun (WGS) entry which is preliminary data.</text>
</comment>
<evidence type="ECO:0000256" key="1">
    <source>
        <dbReference type="SAM" id="MobiDB-lite"/>
    </source>
</evidence>
<keyword evidence="3" id="KW-1185">Reference proteome</keyword>
<feature type="compositionally biased region" description="Basic and acidic residues" evidence="1">
    <location>
        <begin position="20"/>
        <end position="31"/>
    </location>
</feature>
<proteinExistence type="predicted"/>
<name>A0A8K0DC49_IGNLU</name>
<sequence>MPRLDRRIDLESPSTSFQARKTDDLNEETDKTNLNCDSTDNTEKTPSRSKSKIITHSPEKQVLNEKEKEKKFKLNTSKHVKKTKRVLAAWDADESKKPKNPAPVSYVCKDFDYSDSDSDVRITLANASGNESYWFPDVEK</sequence>
<gene>
    <name evidence="2" type="ORF">ILUMI_05674</name>
</gene>
<organism evidence="2 3">
    <name type="scientific">Ignelater luminosus</name>
    <name type="common">Cucubano</name>
    <name type="synonym">Pyrophorus luminosus</name>
    <dbReference type="NCBI Taxonomy" id="2038154"/>
    <lineage>
        <taxon>Eukaryota</taxon>
        <taxon>Metazoa</taxon>
        <taxon>Ecdysozoa</taxon>
        <taxon>Arthropoda</taxon>
        <taxon>Hexapoda</taxon>
        <taxon>Insecta</taxon>
        <taxon>Pterygota</taxon>
        <taxon>Neoptera</taxon>
        <taxon>Endopterygota</taxon>
        <taxon>Coleoptera</taxon>
        <taxon>Polyphaga</taxon>
        <taxon>Elateriformia</taxon>
        <taxon>Elateroidea</taxon>
        <taxon>Elateridae</taxon>
        <taxon>Agrypninae</taxon>
        <taxon>Pyrophorini</taxon>
        <taxon>Ignelater</taxon>
    </lineage>
</organism>
<dbReference type="EMBL" id="VTPC01002142">
    <property type="protein sequence ID" value="KAF2900513.1"/>
    <property type="molecule type" value="Genomic_DNA"/>
</dbReference>
<evidence type="ECO:0000313" key="3">
    <source>
        <dbReference type="Proteomes" id="UP000801492"/>
    </source>
</evidence>
<dbReference type="Proteomes" id="UP000801492">
    <property type="component" value="Unassembled WGS sequence"/>
</dbReference>
<feature type="region of interest" description="Disordered" evidence="1">
    <location>
        <begin position="1"/>
        <end position="53"/>
    </location>
</feature>
<accession>A0A8K0DC49</accession>
<dbReference type="AlphaFoldDB" id="A0A8K0DC49"/>
<protein>
    <submittedName>
        <fullName evidence="2">Uncharacterized protein</fullName>
    </submittedName>
</protein>
<feature type="compositionally biased region" description="Basic and acidic residues" evidence="1">
    <location>
        <begin position="1"/>
        <end position="10"/>
    </location>
</feature>